<keyword evidence="1" id="KW-1133">Transmembrane helix</keyword>
<accession>A0ABC9C077</accession>
<evidence type="ECO:0000313" key="3">
    <source>
        <dbReference type="Proteomes" id="UP001497457"/>
    </source>
</evidence>
<feature type="transmembrane region" description="Helical" evidence="1">
    <location>
        <begin position="250"/>
        <end position="270"/>
    </location>
</feature>
<feature type="transmembrane region" description="Helical" evidence="1">
    <location>
        <begin position="211"/>
        <end position="238"/>
    </location>
</feature>
<feature type="transmembrane region" description="Helical" evidence="1">
    <location>
        <begin position="81"/>
        <end position="98"/>
    </location>
</feature>
<reference evidence="2 3" key="2">
    <citation type="submission" date="2024-10" db="EMBL/GenBank/DDBJ databases">
        <authorList>
            <person name="Ryan C."/>
        </authorList>
    </citation>
    <scope>NUCLEOTIDE SEQUENCE [LARGE SCALE GENOMIC DNA]</scope>
</reference>
<proteinExistence type="predicted"/>
<keyword evidence="3" id="KW-1185">Reference proteome</keyword>
<keyword evidence="1" id="KW-0472">Membrane</keyword>
<organism evidence="2 3">
    <name type="scientific">Urochloa decumbens</name>
    <dbReference type="NCBI Taxonomy" id="240449"/>
    <lineage>
        <taxon>Eukaryota</taxon>
        <taxon>Viridiplantae</taxon>
        <taxon>Streptophyta</taxon>
        <taxon>Embryophyta</taxon>
        <taxon>Tracheophyta</taxon>
        <taxon>Spermatophyta</taxon>
        <taxon>Magnoliopsida</taxon>
        <taxon>Liliopsida</taxon>
        <taxon>Poales</taxon>
        <taxon>Poaceae</taxon>
        <taxon>PACMAD clade</taxon>
        <taxon>Panicoideae</taxon>
        <taxon>Panicodae</taxon>
        <taxon>Paniceae</taxon>
        <taxon>Melinidinae</taxon>
        <taxon>Urochloa</taxon>
    </lineage>
</organism>
<protein>
    <submittedName>
        <fullName evidence="2">Uncharacterized protein</fullName>
    </submittedName>
</protein>
<feature type="transmembrane region" description="Helical" evidence="1">
    <location>
        <begin position="55"/>
        <end position="75"/>
    </location>
</feature>
<dbReference type="Proteomes" id="UP001497457">
    <property type="component" value="Chromosome 28b"/>
</dbReference>
<evidence type="ECO:0000256" key="1">
    <source>
        <dbReference type="SAM" id="Phobius"/>
    </source>
</evidence>
<evidence type="ECO:0000313" key="2">
    <source>
        <dbReference type="EMBL" id="CAL5012462.1"/>
    </source>
</evidence>
<name>A0ABC9C077_9POAL</name>
<feature type="transmembrane region" description="Helical" evidence="1">
    <location>
        <begin position="186"/>
        <end position="205"/>
    </location>
</feature>
<dbReference type="EMBL" id="OZ075138">
    <property type="protein sequence ID" value="CAL5012462.1"/>
    <property type="molecule type" value="Genomic_DNA"/>
</dbReference>
<reference evidence="3" key="1">
    <citation type="submission" date="2024-06" db="EMBL/GenBank/DDBJ databases">
        <authorList>
            <person name="Ryan C."/>
        </authorList>
    </citation>
    <scope>NUCLEOTIDE SEQUENCE [LARGE SCALE GENOMIC DNA]</scope>
</reference>
<gene>
    <name evidence="2" type="ORF">URODEC1_LOCUS70873</name>
</gene>
<feature type="transmembrane region" description="Helical" evidence="1">
    <location>
        <begin position="276"/>
        <end position="297"/>
    </location>
</feature>
<sequence length="331" mass="35009">MAIAEIANGPALAVDPIVEMENGTIDDSCSAQAGDSAAAAAAHVKARTATVSVPFALFASALYAAATSLAVWSVADRPRSVVWAFSAATTAYLLLWTIALTRTMRRRRTALISVSYAALAAAAAAHLSSRVGMLLIHLDTAYAAGLFGRALAEHTADRSAAAAVPRPSSSLSEEELREDRDNTTSMSFCAAVVSLVCAACAAFVLCYAKDTYWVIFGVSLLVDLSLYCWTCILTLQILRGVLVEAHHMSTIYLIGPACLCLLDILVSYLFGKAVGVLVYSLGMIAMAGLLGYSLGVYDHYKRLVALENGSNDGVADEKRKEVEACKPVRVA</sequence>
<keyword evidence="1" id="KW-0812">Transmembrane</keyword>
<dbReference type="AlphaFoldDB" id="A0ABC9C077"/>